<organism evidence="1 2">
    <name type="scientific">Methylobacterium trifolii</name>
    <dbReference type="NCBI Taxonomy" id="1003092"/>
    <lineage>
        <taxon>Bacteria</taxon>
        <taxon>Pseudomonadati</taxon>
        <taxon>Pseudomonadota</taxon>
        <taxon>Alphaproteobacteria</taxon>
        <taxon>Hyphomicrobiales</taxon>
        <taxon>Methylobacteriaceae</taxon>
        <taxon>Methylobacterium</taxon>
    </lineage>
</organism>
<accession>A0ABQ4TWX7</accession>
<dbReference type="EMBL" id="BPRB01000094">
    <property type="protein sequence ID" value="GJE59774.1"/>
    <property type="molecule type" value="Genomic_DNA"/>
</dbReference>
<dbReference type="RefSeq" id="WP_238182346.1">
    <property type="nucleotide sequence ID" value="NZ_BPRB01000094.1"/>
</dbReference>
<reference evidence="1" key="1">
    <citation type="journal article" date="2021" name="Front. Microbiol.">
        <title>Comprehensive Comparative Genomics and Phenotyping of Methylobacterium Species.</title>
        <authorList>
            <person name="Alessa O."/>
            <person name="Ogura Y."/>
            <person name="Fujitani Y."/>
            <person name="Takami H."/>
            <person name="Hayashi T."/>
            <person name="Sahin N."/>
            <person name="Tani A."/>
        </authorList>
    </citation>
    <scope>NUCLEOTIDE SEQUENCE</scope>
    <source>
        <strain evidence="1">DSM 23632</strain>
    </source>
</reference>
<name>A0ABQ4TWX7_9HYPH</name>
<gene>
    <name evidence="1" type="ORF">MPOCJGCO_1876</name>
</gene>
<dbReference type="Proteomes" id="UP001055057">
    <property type="component" value="Unassembled WGS sequence"/>
</dbReference>
<comment type="caution">
    <text evidence="1">The sequence shown here is derived from an EMBL/GenBank/DDBJ whole genome shotgun (WGS) entry which is preliminary data.</text>
</comment>
<proteinExistence type="predicted"/>
<keyword evidence="2" id="KW-1185">Reference proteome</keyword>
<evidence type="ECO:0000313" key="1">
    <source>
        <dbReference type="EMBL" id="GJE59774.1"/>
    </source>
</evidence>
<protein>
    <submittedName>
        <fullName evidence="1">Uncharacterized protein</fullName>
    </submittedName>
</protein>
<sequence>MGTSDLSITACLSEISLRLTDAAAVAKAALTCAAAGSEREALRIVMELDGLLNEAQTLHGAVCLIGRMQRANERPVPAG</sequence>
<reference evidence="1" key="2">
    <citation type="submission" date="2021-08" db="EMBL/GenBank/DDBJ databases">
        <authorList>
            <person name="Tani A."/>
            <person name="Ola A."/>
            <person name="Ogura Y."/>
            <person name="Katsura K."/>
            <person name="Hayashi T."/>
        </authorList>
    </citation>
    <scope>NUCLEOTIDE SEQUENCE</scope>
    <source>
        <strain evidence="1">DSM 23632</strain>
    </source>
</reference>
<evidence type="ECO:0000313" key="2">
    <source>
        <dbReference type="Proteomes" id="UP001055057"/>
    </source>
</evidence>